<dbReference type="InterPro" id="IPR011605">
    <property type="entry name" value="NusB_fam"/>
</dbReference>
<dbReference type="GO" id="GO:0003723">
    <property type="term" value="F:RNA binding"/>
    <property type="evidence" value="ECO:0007669"/>
    <property type="project" value="UniProtKB-UniRule"/>
</dbReference>
<dbReference type="InterPro" id="IPR006027">
    <property type="entry name" value="NusB_RsmB_TIM44"/>
</dbReference>
<comment type="function">
    <text evidence="6">Involved in transcription antitermination. Required for transcription of ribosomal RNA (rRNA) genes. Binds specifically to the boxA antiterminator sequence of the ribosomal RNA (rrn) operons.</text>
</comment>
<dbReference type="Pfam" id="PF01029">
    <property type="entry name" value="NusB"/>
    <property type="match status" value="1"/>
</dbReference>
<keyword evidence="2 6" id="KW-0889">Transcription antitermination</keyword>
<keyword evidence="3 6" id="KW-0694">RNA-binding</keyword>
<evidence type="ECO:0000256" key="6">
    <source>
        <dbReference type="HAMAP-Rule" id="MF_00073"/>
    </source>
</evidence>
<dbReference type="RefSeq" id="WP_138127693.1">
    <property type="nucleotide sequence ID" value="NZ_SWLG01000011.1"/>
</dbReference>
<dbReference type="GO" id="GO:0005829">
    <property type="term" value="C:cytosol"/>
    <property type="evidence" value="ECO:0007669"/>
    <property type="project" value="TreeGrafter"/>
</dbReference>
<keyword evidence="4 6" id="KW-0805">Transcription regulation</keyword>
<comment type="caution">
    <text evidence="8">The sequence shown here is derived from an EMBL/GenBank/DDBJ whole genome shotgun (WGS) entry which is preliminary data.</text>
</comment>
<dbReference type="PANTHER" id="PTHR11078">
    <property type="entry name" value="N UTILIZATION SUBSTANCE PROTEIN B-RELATED"/>
    <property type="match status" value="1"/>
</dbReference>
<dbReference type="CDD" id="cd00619">
    <property type="entry name" value="Terminator_NusB"/>
    <property type="match status" value="1"/>
</dbReference>
<dbReference type="EMBL" id="SWLG01000011">
    <property type="protein sequence ID" value="TLS36375.1"/>
    <property type="molecule type" value="Genomic_DNA"/>
</dbReference>
<organism evidence="8 9">
    <name type="scientific">Exobacillus caeni</name>
    <dbReference type="NCBI Taxonomy" id="2574798"/>
    <lineage>
        <taxon>Bacteria</taxon>
        <taxon>Bacillati</taxon>
        <taxon>Bacillota</taxon>
        <taxon>Bacilli</taxon>
        <taxon>Bacillales</taxon>
        <taxon>Guptibacillaceae</taxon>
        <taxon>Exobacillus</taxon>
    </lineage>
</organism>
<reference evidence="8 9" key="1">
    <citation type="submission" date="2019-04" db="EMBL/GenBank/DDBJ databases">
        <title>Bacillus caeni sp. nov., a bacterium isolated from mangrove sediment.</title>
        <authorList>
            <person name="Huang H."/>
            <person name="Mo K."/>
            <person name="Hu Y."/>
        </authorList>
    </citation>
    <scope>NUCLEOTIDE SEQUENCE [LARGE SCALE GENOMIC DNA]</scope>
    <source>
        <strain evidence="8 9">HB172195</strain>
    </source>
</reference>
<dbReference type="GO" id="GO:0006353">
    <property type="term" value="P:DNA-templated transcription termination"/>
    <property type="evidence" value="ECO:0007669"/>
    <property type="project" value="UniProtKB-UniRule"/>
</dbReference>
<dbReference type="AlphaFoldDB" id="A0A5R9F9J3"/>
<proteinExistence type="inferred from homology"/>
<dbReference type="Gene3D" id="1.10.940.10">
    <property type="entry name" value="NusB-like"/>
    <property type="match status" value="1"/>
</dbReference>
<keyword evidence="5 6" id="KW-0804">Transcription</keyword>
<name>A0A5R9F9J3_9BACL</name>
<evidence type="ECO:0000259" key="7">
    <source>
        <dbReference type="Pfam" id="PF01029"/>
    </source>
</evidence>
<dbReference type="HAMAP" id="MF_00073">
    <property type="entry name" value="NusB"/>
    <property type="match status" value="1"/>
</dbReference>
<evidence type="ECO:0000256" key="2">
    <source>
        <dbReference type="ARBA" id="ARBA00022814"/>
    </source>
</evidence>
<dbReference type="Proteomes" id="UP000308230">
    <property type="component" value="Unassembled WGS sequence"/>
</dbReference>
<dbReference type="NCBIfam" id="TIGR01951">
    <property type="entry name" value="nusB"/>
    <property type="match status" value="1"/>
</dbReference>
<accession>A0A5R9F9J3</accession>
<evidence type="ECO:0000313" key="9">
    <source>
        <dbReference type="Proteomes" id="UP000308230"/>
    </source>
</evidence>
<keyword evidence="9" id="KW-1185">Reference proteome</keyword>
<comment type="similarity">
    <text evidence="1 6">Belongs to the NusB family.</text>
</comment>
<evidence type="ECO:0000256" key="3">
    <source>
        <dbReference type="ARBA" id="ARBA00022884"/>
    </source>
</evidence>
<gene>
    <name evidence="6 8" type="primary">nusB</name>
    <name evidence="8" type="ORF">FCL54_15715</name>
</gene>
<sequence length="128" mass="14520">MKRRIAREKAVQSLFQVGVSGTEPDEAIQNVLEEQPSDDFLNALVHGTVSHLDQIDSNIKEHLENWDFSRIGNVDRAILRMAVYEMDYMEEIPVKVTMNEAIELAKSFGGEESGRFVNGVLSRIIKEK</sequence>
<protein>
    <recommendedName>
        <fullName evidence="6">Transcription antitermination protein NusB</fullName>
    </recommendedName>
    <alternativeName>
        <fullName evidence="6">Antitermination factor NusB</fullName>
    </alternativeName>
</protein>
<dbReference type="SUPFAM" id="SSF48013">
    <property type="entry name" value="NusB-like"/>
    <property type="match status" value="1"/>
</dbReference>
<dbReference type="GO" id="GO:0031564">
    <property type="term" value="P:transcription antitermination"/>
    <property type="evidence" value="ECO:0007669"/>
    <property type="project" value="UniProtKB-KW"/>
</dbReference>
<dbReference type="InterPro" id="IPR035926">
    <property type="entry name" value="NusB-like_sf"/>
</dbReference>
<evidence type="ECO:0000313" key="8">
    <source>
        <dbReference type="EMBL" id="TLS36375.1"/>
    </source>
</evidence>
<evidence type="ECO:0000256" key="5">
    <source>
        <dbReference type="ARBA" id="ARBA00023163"/>
    </source>
</evidence>
<evidence type="ECO:0000256" key="1">
    <source>
        <dbReference type="ARBA" id="ARBA00005952"/>
    </source>
</evidence>
<feature type="domain" description="NusB/RsmB/TIM44" evidence="7">
    <location>
        <begin position="5"/>
        <end position="126"/>
    </location>
</feature>
<evidence type="ECO:0000256" key="4">
    <source>
        <dbReference type="ARBA" id="ARBA00023015"/>
    </source>
</evidence>
<dbReference type="OrthoDB" id="9811381at2"/>
<dbReference type="PANTHER" id="PTHR11078:SF3">
    <property type="entry name" value="ANTITERMINATION NUSB DOMAIN-CONTAINING PROTEIN"/>
    <property type="match status" value="1"/>
</dbReference>